<gene>
    <name evidence="2" type="ORF">SAMN05660461_5373</name>
</gene>
<dbReference type="InterPro" id="IPR053161">
    <property type="entry name" value="Ulvan_degrading_GH"/>
</dbReference>
<evidence type="ECO:0000313" key="3">
    <source>
        <dbReference type="Proteomes" id="UP000190166"/>
    </source>
</evidence>
<evidence type="ECO:0008006" key="4">
    <source>
        <dbReference type="Google" id="ProtNLM"/>
    </source>
</evidence>
<accession>A0A1T5P9T1</accession>
<name>A0A1T5P9T1_9BACT</name>
<feature type="signal peptide" evidence="1">
    <location>
        <begin position="1"/>
        <end position="26"/>
    </location>
</feature>
<feature type="chain" id="PRO_5012301468" description="Alpha-L-rhamnosidase" evidence="1">
    <location>
        <begin position="27"/>
        <end position="1040"/>
    </location>
</feature>
<dbReference type="AlphaFoldDB" id="A0A1T5P9T1"/>
<dbReference type="PANTHER" id="PTHR36848:SF2">
    <property type="entry name" value="SECRETED PROTEIN"/>
    <property type="match status" value="1"/>
</dbReference>
<keyword evidence="1" id="KW-0732">Signal</keyword>
<evidence type="ECO:0000313" key="2">
    <source>
        <dbReference type="EMBL" id="SKD09484.1"/>
    </source>
</evidence>
<keyword evidence="3" id="KW-1185">Reference proteome</keyword>
<dbReference type="STRING" id="393003.SAMN05660461_5373"/>
<dbReference type="Pfam" id="PF17132">
    <property type="entry name" value="Glyco_hydro_106"/>
    <property type="match status" value="1"/>
</dbReference>
<reference evidence="2 3" key="1">
    <citation type="submission" date="2017-02" db="EMBL/GenBank/DDBJ databases">
        <authorList>
            <person name="Peterson S.W."/>
        </authorList>
    </citation>
    <scope>NUCLEOTIDE SEQUENCE [LARGE SCALE GENOMIC DNA]</scope>
    <source>
        <strain evidence="2 3">DSM 18108</strain>
    </source>
</reference>
<sequence>MLTNIRLFLYSALLPAAIFISSNANAQQPLERFEEVAAGFKSPGRDYGTVPFWVWNTKITKRNIDSMLNDYRKNDFGGVIIHPRPGLITEFLSKEWFDLFEYALQQGKKLGLNIWIYDENSYPTGFAGGLVGEQMPEAYNQGQMLYMEEATRLPDDLSAFFLFLKEENGSYKDVTSNLKEEEGKTGHYRLFKKVNYQRSNRGSVAGPIGVSYVDLMAKGVTDKFIDIAYKSYEKVVGNEFGKTIKGVFSDEPTIINEGRNCVRWTPDLFDRFYKDWHYDLRLHLPSLFKETGDWKRVRHNYYQVLLELFIDRWSKPVSAYMSAHQLTWTGHYWEHGWPSPYHGPDNMAMYAWHQMPGIDMLFNQFNEDKPVQFGNIRAVRELGSVANQLGKTRTLSETYGGAGWELTFKDMKRLADWEFVLGVNFLNQHLSFMTLTGARKYDYPPSFSYHEPWWPYYRFMNHYFTRLSYLLSKGQQYNNILVIEPTTSAWMYYARDAENKRFFDITKTFNDFVTKMQRSHLEYDLGSENVIKDHGRVDGNSFVVGQRAYKVVVIPPGMESINSATFRLLKDYIAAGGKVICFEQLRLVDGAVNNELSIISQIPEMKPDLFHNEGFSISGLKGDSIGGNIYHQRRKLANGELLLLTNASMTGASSGSIHMRGQDVVQMDMNSGNISRINYSLHDQEVHFDFNIPPAGSQVLFIADKKLPEYKINAPAAEWATVNASATKISRPFDNNLTIDFCDLHLHKPDSNYTSIHVGVASNTAFKHHGFTDGVGNPWNNRTQFKQAIVSRDTFSTGTGYTAVYHFNIAAGVDFRNFKAVIEQPELWHDVKINGEYIKNEPGQWWLDRSFGVYRIGRYLKTGDNELAVTVSPMSVYAEIEPVYILGDFNLEAASRGWSIVKPQPLQFGYWDKQGLPLYGHGITYTKTFTITEPGKSYAVELGKWKGTVAAVKVNGVLAGVITAEPNRLSIGEFVKKGTNKIEVTVTGSLKNVLGPFYNKPAPGLVDPGKWYNVKTQPPGNEYDIYDYGLTEDYGIKVMR</sequence>
<proteinExistence type="predicted"/>
<dbReference type="Proteomes" id="UP000190166">
    <property type="component" value="Unassembled WGS sequence"/>
</dbReference>
<dbReference type="PANTHER" id="PTHR36848">
    <property type="entry name" value="DNA-BINDING PROTEIN (PUTATIVE SECRETED PROTEIN)-RELATED"/>
    <property type="match status" value="1"/>
</dbReference>
<evidence type="ECO:0000256" key="1">
    <source>
        <dbReference type="SAM" id="SignalP"/>
    </source>
</evidence>
<organism evidence="2 3">
    <name type="scientific">Chitinophaga ginsengisegetis</name>
    <dbReference type="NCBI Taxonomy" id="393003"/>
    <lineage>
        <taxon>Bacteria</taxon>
        <taxon>Pseudomonadati</taxon>
        <taxon>Bacteroidota</taxon>
        <taxon>Chitinophagia</taxon>
        <taxon>Chitinophagales</taxon>
        <taxon>Chitinophagaceae</taxon>
        <taxon>Chitinophaga</taxon>
    </lineage>
</organism>
<protein>
    <recommendedName>
        <fullName evidence="4">Alpha-L-rhamnosidase</fullName>
    </recommendedName>
</protein>
<dbReference type="RefSeq" id="WP_079472646.1">
    <property type="nucleotide sequence ID" value="NZ_FUZZ01000005.1"/>
</dbReference>
<dbReference type="EMBL" id="FUZZ01000005">
    <property type="protein sequence ID" value="SKD09484.1"/>
    <property type="molecule type" value="Genomic_DNA"/>
</dbReference>